<protein>
    <submittedName>
        <fullName evidence="1">Uncharacterized protein</fullName>
    </submittedName>
</protein>
<dbReference type="EMBL" id="JAHRIO010070600">
    <property type="protein sequence ID" value="MEQ2181352.1"/>
    <property type="molecule type" value="Genomic_DNA"/>
</dbReference>
<accession>A0ABV0PD09</accession>
<gene>
    <name evidence="1" type="ORF">GOODEAATRI_010699</name>
</gene>
<proteinExistence type="predicted"/>
<keyword evidence="2" id="KW-1185">Reference proteome</keyword>
<evidence type="ECO:0000313" key="2">
    <source>
        <dbReference type="Proteomes" id="UP001476798"/>
    </source>
</evidence>
<name>A0ABV0PD09_9TELE</name>
<evidence type="ECO:0000313" key="1">
    <source>
        <dbReference type="EMBL" id="MEQ2181352.1"/>
    </source>
</evidence>
<comment type="caution">
    <text evidence="1">The sequence shown here is derived from an EMBL/GenBank/DDBJ whole genome shotgun (WGS) entry which is preliminary data.</text>
</comment>
<sequence length="104" mass="11912">MALKVLRVPGCKCSASAGSTKMSVSCCHVQESPGGLYFLNSFGTKTVFRCENQVKQRTKQVMSLFDDSMFPFSRFTHYNTWVWDITPCVSWLKPPLNMPFRQMM</sequence>
<dbReference type="Proteomes" id="UP001476798">
    <property type="component" value="Unassembled WGS sequence"/>
</dbReference>
<organism evidence="1 2">
    <name type="scientific">Goodea atripinnis</name>
    <dbReference type="NCBI Taxonomy" id="208336"/>
    <lineage>
        <taxon>Eukaryota</taxon>
        <taxon>Metazoa</taxon>
        <taxon>Chordata</taxon>
        <taxon>Craniata</taxon>
        <taxon>Vertebrata</taxon>
        <taxon>Euteleostomi</taxon>
        <taxon>Actinopterygii</taxon>
        <taxon>Neopterygii</taxon>
        <taxon>Teleostei</taxon>
        <taxon>Neoteleostei</taxon>
        <taxon>Acanthomorphata</taxon>
        <taxon>Ovalentaria</taxon>
        <taxon>Atherinomorphae</taxon>
        <taxon>Cyprinodontiformes</taxon>
        <taxon>Goodeidae</taxon>
        <taxon>Goodea</taxon>
    </lineage>
</organism>
<reference evidence="1 2" key="1">
    <citation type="submission" date="2021-06" db="EMBL/GenBank/DDBJ databases">
        <authorList>
            <person name="Palmer J.M."/>
        </authorList>
    </citation>
    <scope>NUCLEOTIDE SEQUENCE [LARGE SCALE GENOMIC DNA]</scope>
    <source>
        <strain evidence="1 2">GA_2019</strain>
        <tissue evidence="1">Muscle</tissue>
    </source>
</reference>